<keyword evidence="2" id="KW-1185">Reference proteome</keyword>
<organism evidence="1 2">
    <name type="scientific">Hyalomma asiaticum</name>
    <name type="common">Tick</name>
    <dbReference type="NCBI Taxonomy" id="266040"/>
    <lineage>
        <taxon>Eukaryota</taxon>
        <taxon>Metazoa</taxon>
        <taxon>Ecdysozoa</taxon>
        <taxon>Arthropoda</taxon>
        <taxon>Chelicerata</taxon>
        <taxon>Arachnida</taxon>
        <taxon>Acari</taxon>
        <taxon>Parasitiformes</taxon>
        <taxon>Ixodida</taxon>
        <taxon>Ixodoidea</taxon>
        <taxon>Ixodidae</taxon>
        <taxon>Hyalomminae</taxon>
        <taxon>Hyalomma</taxon>
    </lineage>
</organism>
<comment type="caution">
    <text evidence="1">The sequence shown here is derived from an EMBL/GenBank/DDBJ whole genome shotgun (WGS) entry which is preliminary data.</text>
</comment>
<dbReference type="Proteomes" id="UP000821845">
    <property type="component" value="Chromosome 3"/>
</dbReference>
<protein>
    <submittedName>
        <fullName evidence="1">Uncharacterized protein</fullName>
    </submittedName>
</protein>
<dbReference type="EMBL" id="CM023483">
    <property type="protein sequence ID" value="KAH6936510.1"/>
    <property type="molecule type" value="Genomic_DNA"/>
</dbReference>
<sequence length="255" mass="27868">MGSGILLPETPREMHPEKMGNMLVTFLVAAAVLLMVAMAILVLVYLTTSAEEKEYTREEEMNRDIADLLDSRDASGTVQGVDTTTGKSLLSGTLLCTMAAVHFSSTFVFPADGLCDIITFNSLFVNGGNTLSPPYDDDLSNFLSTASGHRITEYGIGIDHKNEGRVRDLISDPATKANLDDMWSQRVHHYGQVNTPVMEAIGNPLEYVTQSARGLQMIAQLMTDKAYSEDQPSHTILHYPLIYESMVAGVAEALM</sequence>
<gene>
    <name evidence="1" type="ORF">HPB50_018587</name>
</gene>
<evidence type="ECO:0000313" key="1">
    <source>
        <dbReference type="EMBL" id="KAH6936510.1"/>
    </source>
</evidence>
<proteinExistence type="predicted"/>
<name>A0ACB7SPE6_HYAAI</name>
<accession>A0ACB7SPE6</accession>
<reference evidence="1" key="1">
    <citation type="submission" date="2020-05" db="EMBL/GenBank/DDBJ databases">
        <title>Large-scale comparative analyses of tick genomes elucidate their genetic diversity and vector capacities.</title>
        <authorList>
            <person name="Jia N."/>
            <person name="Wang J."/>
            <person name="Shi W."/>
            <person name="Du L."/>
            <person name="Sun Y."/>
            <person name="Zhan W."/>
            <person name="Jiang J."/>
            <person name="Wang Q."/>
            <person name="Zhang B."/>
            <person name="Ji P."/>
            <person name="Sakyi L.B."/>
            <person name="Cui X."/>
            <person name="Yuan T."/>
            <person name="Jiang B."/>
            <person name="Yang W."/>
            <person name="Lam T.T.-Y."/>
            <person name="Chang Q."/>
            <person name="Ding S."/>
            <person name="Wang X."/>
            <person name="Zhu J."/>
            <person name="Ruan X."/>
            <person name="Zhao L."/>
            <person name="Wei J."/>
            <person name="Que T."/>
            <person name="Du C."/>
            <person name="Cheng J."/>
            <person name="Dai P."/>
            <person name="Han X."/>
            <person name="Huang E."/>
            <person name="Gao Y."/>
            <person name="Liu J."/>
            <person name="Shao H."/>
            <person name="Ye R."/>
            <person name="Li L."/>
            <person name="Wei W."/>
            <person name="Wang X."/>
            <person name="Wang C."/>
            <person name="Yang T."/>
            <person name="Huo Q."/>
            <person name="Li W."/>
            <person name="Guo W."/>
            <person name="Chen H."/>
            <person name="Zhou L."/>
            <person name="Ni X."/>
            <person name="Tian J."/>
            <person name="Zhou Y."/>
            <person name="Sheng Y."/>
            <person name="Liu T."/>
            <person name="Pan Y."/>
            <person name="Xia L."/>
            <person name="Li J."/>
            <person name="Zhao F."/>
            <person name="Cao W."/>
        </authorList>
    </citation>
    <scope>NUCLEOTIDE SEQUENCE</scope>
    <source>
        <strain evidence="1">Hyas-2018</strain>
    </source>
</reference>
<evidence type="ECO:0000313" key="2">
    <source>
        <dbReference type="Proteomes" id="UP000821845"/>
    </source>
</evidence>